<dbReference type="PANTHER" id="PTHR35176">
    <property type="entry name" value="HEME OXYGENASE HI_0854-RELATED"/>
    <property type="match status" value="1"/>
</dbReference>
<accession>A0ABT5G3I4</accession>
<dbReference type="EMBL" id="JAQOSK010000016">
    <property type="protein sequence ID" value="MDC2959406.1"/>
    <property type="molecule type" value="Genomic_DNA"/>
</dbReference>
<dbReference type="Gene3D" id="2.30.110.10">
    <property type="entry name" value="Electron Transport, Fmn-binding Protein, Chain A"/>
    <property type="match status" value="1"/>
</dbReference>
<name>A0ABT5G3I4_9ACTN</name>
<evidence type="ECO:0000259" key="2">
    <source>
        <dbReference type="Pfam" id="PF01243"/>
    </source>
</evidence>
<dbReference type="PANTHER" id="PTHR35176:SF2">
    <property type="entry name" value="F420H(2)-DEPENDENT REDUCTASE RV1155"/>
    <property type="match status" value="1"/>
</dbReference>
<dbReference type="Proteomes" id="UP001221328">
    <property type="component" value="Unassembled WGS sequence"/>
</dbReference>
<dbReference type="SUPFAM" id="SSF50475">
    <property type="entry name" value="FMN-binding split barrel"/>
    <property type="match status" value="1"/>
</dbReference>
<proteinExistence type="predicted"/>
<comment type="caution">
    <text evidence="3">The sequence shown here is derived from an EMBL/GenBank/DDBJ whole genome shotgun (WGS) entry which is preliminary data.</text>
</comment>
<protein>
    <submittedName>
        <fullName evidence="3">Pyridoxamine 5'-phosphate oxidase family protein</fullName>
    </submittedName>
</protein>
<reference evidence="3 4" key="1">
    <citation type="journal article" date="2015" name="Int. J. Syst. Evol. Microbiol.">
        <title>Streptomyces gilvifuscus sp. nov., an actinomycete that produces antibacterial compounds isolated from soil.</title>
        <authorList>
            <person name="Nguyen T.M."/>
            <person name="Kim J."/>
        </authorList>
    </citation>
    <scope>NUCLEOTIDE SEQUENCE [LARGE SCALE GENOMIC DNA]</scope>
    <source>
        <strain evidence="3 4">T113</strain>
    </source>
</reference>
<dbReference type="InterPro" id="IPR011576">
    <property type="entry name" value="Pyridox_Oxase_N"/>
</dbReference>
<gene>
    <name evidence="3" type="ORF">PO587_33750</name>
</gene>
<dbReference type="RefSeq" id="WP_200699947.1">
    <property type="nucleotide sequence ID" value="NZ_JAQOSK010000016.1"/>
</dbReference>
<keyword evidence="1" id="KW-0560">Oxidoreductase</keyword>
<evidence type="ECO:0000313" key="4">
    <source>
        <dbReference type="Proteomes" id="UP001221328"/>
    </source>
</evidence>
<organism evidence="3 4">
    <name type="scientific">Streptomyces gilvifuscus</name>
    <dbReference type="NCBI Taxonomy" id="1550617"/>
    <lineage>
        <taxon>Bacteria</taxon>
        <taxon>Bacillati</taxon>
        <taxon>Actinomycetota</taxon>
        <taxon>Actinomycetes</taxon>
        <taxon>Kitasatosporales</taxon>
        <taxon>Streptomycetaceae</taxon>
        <taxon>Streptomyces</taxon>
    </lineage>
</organism>
<feature type="domain" description="Pyridoxamine 5'-phosphate oxidase N-terminal" evidence="2">
    <location>
        <begin position="6"/>
        <end position="112"/>
    </location>
</feature>
<evidence type="ECO:0000313" key="3">
    <source>
        <dbReference type="EMBL" id="MDC2959406.1"/>
    </source>
</evidence>
<dbReference type="Pfam" id="PF01243">
    <property type="entry name" value="PNPOx_N"/>
    <property type="match status" value="1"/>
</dbReference>
<evidence type="ECO:0000256" key="1">
    <source>
        <dbReference type="ARBA" id="ARBA00023002"/>
    </source>
</evidence>
<keyword evidence="4" id="KW-1185">Reference proteome</keyword>
<dbReference type="InterPro" id="IPR052019">
    <property type="entry name" value="F420H2_bilvrd_red/Heme_oxyg"/>
</dbReference>
<dbReference type="InterPro" id="IPR012349">
    <property type="entry name" value="Split_barrel_FMN-bd"/>
</dbReference>
<sequence>MKLGQEEMRSRFERERAVRLATVDERGRAHVVPVIFVVDGDVFYSPTDKPKSGNPRPKRLRNLDRDQRVTVLADCYDENWLGAWWVRLRGTARVIDDGTEREHALGLLDGKYEQFDGARYLKDGGPVVAVDIKDWLGWAYSEQSAAPTGRRRPWRERSRLRLRSSRA</sequence>